<dbReference type="GO" id="GO:0005788">
    <property type="term" value="C:endoplasmic reticulum lumen"/>
    <property type="evidence" value="ECO:0007669"/>
    <property type="project" value="UniProtKB-SubCell"/>
</dbReference>
<dbReference type="InterPro" id="IPR005788">
    <property type="entry name" value="PDI_thioredoxin-like_dom"/>
</dbReference>
<dbReference type="GO" id="GO:0006457">
    <property type="term" value="P:protein folding"/>
    <property type="evidence" value="ECO:0007669"/>
    <property type="project" value="TreeGrafter"/>
</dbReference>
<dbReference type="PROSITE" id="PS00194">
    <property type="entry name" value="THIOREDOXIN_1"/>
    <property type="match status" value="2"/>
</dbReference>
<keyword evidence="7" id="KW-0256">Endoplasmic reticulum</keyword>
<feature type="domain" description="Thioredoxin" evidence="14">
    <location>
        <begin position="13"/>
        <end position="129"/>
    </location>
</feature>
<dbReference type="Gene3D" id="3.40.30.10">
    <property type="entry name" value="Glutaredoxin"/>
    <property type="match status" value="4"/>
</dbReference>
<evidence type="ECO:0000256" key="13">
    <source>
        <dbReference type="RuleBase" id="RU361130"/>
    </source>
</evidence>
<evidence type="ECO:0000259" key="14">
    <source>
        <dbReference type="PROSITE" id="PS51352"/>
    </source>
</evidence>
<dbReference type="Proteomes" id="UP001461498">
    <property type="component" value="Unassembled WGS sequence"/>
</dbReference>
<keyword evidence="10 11" id="KW-0676">Redox-active center</keyword>
<reference evidence="15 16" key="1">
    <citation type="submission" date="2022-12" db="EMBL/GenBank/DDBJ databases">
        <title>Chromosome-level genome assembly of true bugs.</title>
        <authorList>
            <person name="Ma L."/>
            <person name="Li H."/>
        </authorList>
    </citation>
    <scope>NUCLEOTIDE SEQUENCE [LARGE SCALE GENOMIC DNA]</scope>
    <source>
        <strain evidence="15">Lab_2022b</strain>
    </source>
</reference>
<dbReference type="FunFam" id="3.40.30.10:FF:000045">
    <property type="entry name" value="Disulfide-isomerase A3"/>
    <property type="match status" value="1"/>
</dbReference>
<gene>
    <name evidence="15" type="ORF">O3M35_003748</name>
</gene>
<keyword evidence="5 13" id="KW-0732">Signal</keyword>
<evidence type="ECO:0000313" key="15">
    <source>
        <dbReference type="EMBL" id="KAK9497832.1"/>
    </source>
</evidence>
<dbReference type="FunFam" id="3.40.30.10:FF:000017">
    <property type="entry name" value="Protein disulfide-isomerase A4"/>
    <property type="match status" value="1"/>
</dbReference>
<organism evidence="15 16">
    <name type="scientific">Rhynocoris fuscipes</name>
    <dbReference type="NCBI Taxonomy" id="488301"/>
    <lineage>
        <taxon>Eukaryota</taxon>
        <taxon>Metazoa</taxon>
        <taxon>Ecdysozoa</taxon>
        <taxon>Arthropoda</taxon>
        <taxon>Hexapoda</taxon>
        <taxon>Insecta</taxon>
        <taxon>Pterygota</taxon>
        <taxon>Neoptera</taxon>
        <taxon>Paraneoptera</taxon>
        <taxon>Hemiptera</taxon>
        <taxon>Heteroptera</taxon>
        <taxon>Panheteroptera</taxon>
        <taxon>Cimicomorpha</taxon>
        <taxon>Reduviidae</taxon>
        <taxon>Harpactorinae</taxon>
        <taxon>Harpactorini</taxon>
        <taxon>Rhynocoris</taxon>
    </lineage>
</organism>
<feature type="chain" id="PRO_5043085570" description="Protein disulfide-isomerase" evidence="13">
    <location>
        <begin position="20"/>
        <end position="490"/>
    </location>
</feature>
<evidence type="ECO:0000256" key="2">
    <source>
        <dbReference type="ARBA" id="ARBA00004319"/>
    </source>
</evidence>
<dbReference type="PANTHER" id="PTHR18929:SF132">
    <property type="entry name" value="PROTEIN DISULFIDE-ISOMERASE A3"/>
    <property type="match status" value="1"/>
</dbReference>
<feature type="signal peptide" evidence="13">
    <location>
        <begin position="1"/>
        <end position="19"/>
    </location>
</feature>
<dbReference type="PRINTS" id="PR00421">
    <property type="entry name" value="THIOREDOXIN"/>
</dbReference>
<dbReference type="FunFam" id="3.40.30.10:FF:000303">
    <property type="entry name" value="Protein disulfide-isomerase"/>
    <property type="match status" value="1"/>
</dbReference>
<feature type="disulfide bond" description="Redox-active" evidence="11">
    <location>
        <begin position="394"/>
        <end position="397"/>
    </location>
</feature>
<dbReference type="EC" id="5.3.4.1" evidence="4 13"/>
<keyword evidence="9 13" id="KW-0413">Isomerase</keyword>
<dbReference type="AlphaFoldDB" id="A0AAW1CMV4"/>
<dbReference type="PROSITE" id="PS51352">
    <property type="entry name" value="THIOREDOXIN_2"/>
    <property type="match status" value="2"/>
</dbReference>
<accession>A0AAW1CMV4</accession>
<dbReference type="InterPro" id="IPR017937">
    <property type="entry name" value="Thioredoxin_CS"/>
</dbReference>
<comment type="caution">
    <text evidence="15">The sequence shown here is derived from an EMBL/GenBank/DDBJ whole genome shotgun (WGS) entry which is preliminary data.</text>
</comment>
<evidence type="ECO:0000256" key="9">
    <source>
        <dbReference type="ARBA" id="ARBA00023235"/>
    </source>
</evidence>
<comment type="similarity">
    <text evidence="3 12">Belongs to the protein disulfide isomerase family.</text>
</comment>
<evidence type="ECO:0000256" key="10">
    <source>
        <dbReference type="ARBA" id="ARBA00023284"/>
    </source>
</evidence>
<feature type="disulfide bond" description="Redox-active" evidence="11">
    <location>
        <begin position="49"/>
        <end position="52"/>
    </location>
</feature>
<evidence type="ECO:0000256" key="8">
    <source>
        <dbReference type="ARBA" id="ARBA00023157"/>
    </source>
</evidence>
<evidence type="ECO:0000256" key="4">
    <source>
        <dbReference type="ARBA" id="ARBA00012723"/>
    </source>
</evidence>
<dbReference type="InterPro" id="IPR036249">
    <property type="entry name" value="Thioredoxin-like_sf"/>
</dbReference>
<feature type="domain" description="Thioredoxin" evidence="14">
    <location>
        <begin position="344"/>
        <end position="472"/>
    </location>
</feature>
<evidence type="ECO:0000256" key="7">
    <source>
        <dbReference type="ARBA" id="ARBA00022824"/>
    </source>
</evidence>
<dbReference type="NCBIfam" id="TIGR01126">
    <property type="entry name" value="pdi_dom"/>
    <property type="match status" value="1"/>
</dbReference>
<evidence type="ECO:0000256" key="3">
    <source>
        <dbReference type="ARBA" id="ARBA00006347"/>
    </source>
</evidence>
<keyword evidence="16" id="KW-1185">Reference proteome</keyword>
<dbReference type="InterPro" id="IPR005792">
    <property type="entry name" value="Prot_disulphide_isomerase"/>
</dbReference>
<dbReference type="NCBIfam" id="TIGR01130">
    <property type="entry name" value="ER_PDI_fam"/>
    <property type="match status" value="1"/>
</dbReference>
<evidence type="ECO:0000313" key="16">
    <source>
        <dbReference type="Proteomes" id="UP001461498"/>
    </source>
</evidence>
<evidence type="ECO:0000256" key="5">
    <source>
        <dbReference type="ARBA" id="ARBA00022729"/>
    </source>
</evidence>
<comment type="subcellular location">
    <subcellularLocation>
        <location evidence="2">Endoplasmic reticulum lumen</location>
    </subcellularLocation>
</comment>
<name>A0AAW1CMV4_9HEMI</name>
<evidence type="ECO:0000256" key="12">
    <source>
        <dbReference type="RuleBase" id="RU004208"/>
    </source>
</evidence>
<dbReference type="Pfam" id="PF13848">
    <property type="entry name" value="Thioredoxin_6"/>
    <property type="match status" value="1"/>
</dbReference>
<dbReference type="Pfam" id="PF00085">
    <property type="entry name" value="Thioredoxin"/>
    <property type="match status" value="2"/>
</dbReference>
<proteinExistence type="inferred from homology"/>
<dbReference type="GO" id="GO:0003756">
    <property type="term" value="F:protein disulfide isomerase activity"/>
    <property type="evidence" value="ECO:0007669"/>
    <property type="project" value="UniProtKB-EC"/>
</dbReference>
<dbReference type="InterPro" id="IPR013766">
    <property type="entry name" value="Thioredoxin_domain"/>
</dbReference>
<dbReference type="EMBL" id="JAPXFL010000013">
    <property type="protein sequence ID" value="KAK9497832.1"/>
    <property type="molecule type" value="Genomic_DNA"/>
</dbReference>
<evidence type="ECO:0000256" key="1">
    <source>
        <dbReference type="ARBA" id="ARBA00001182"/>
    </source>
</evidence>
<dbReference type="FunFam" id="3.40.30.10:FF:000077">
    <property type="entry name" value="Protein disulfide-isomerase"/>
    <property type="match status" value="1"/>
</dbReference>
<evidence type="ECO:0000256" key="11">
    <source>
        <dbReference type="PIRSR" id="PIRSR605792-51"/>
    </source>
</evidence>
<comment type="catalytic activity">
    <reaction evidence="1 13">
        <text>Catalyzes the rearrangement of -S-S- bonds in proteins.</text>
        <dbReference type="EC" id="5.3.4.1"/>
    </reaction>
</comment>
<dbReference type="SUPFAM" id="SSF52833">
    <property type="entry name" value="Thioredoxin-like"/>
    <property type="match status" value="3"/>
</dbReference>
<keyword evidence="6" id="KW-0677">Repeat</keyword>
<sequence>MLIHITFIISFSLNIFVSASDVVELSDVDFSSRIQDYESALVMFYAPWCGHCKKLKPEFDKAASLLLENDPPVTLAKVDCTEGGKETCNKFSVTGYPTLKIFKDGDFLSEYNGPREASGIVKHMKSQVGPSAKTLNNLEQFEAFLKDPDLGIVGFFSTDSSLKETFLKIADKLRNEFRFGITSSEDLIKNNIGEGEGIILFRPKHLHSKFEPSQLKYEGGHKKDEIIDWLQANKHGLVDHRQRSNVDEFKNPLIVAYYNVDYIKNPKGTNYWRNRILKVAQNYASDFTFAISLKDDFQHELNEFGYDYVPSEKPIVFARSKDNKKYGMQEEFSVENFENFIKKLKAGELEPYLKSEPIPESNDKPVKVAVAKNFDEVVTNNGVDTFIEFYAPWCGHCKKLAPIWDELGEKMANEDVEIVKMDATSNDVPSLYDVRGFPSLYWVPKNNKDNPQSYTGGRDLNDFIKYIAKHASDELKGYDRSGNPKTKDEL</sequence>
<dbReference type="GO" id="GO:0034976">
    <property type="term" value="P:response to endoplasmic reticulum stress"/>
    <property type="evidence" value="ECO:0007669"/>
    <property type="project" value="TreeGrafter"/>
</dbReference>
<dbReference type="CDD" id="cd02995">
    <property type="entry name" value="PDI_a_PDI_a'_C"/>
    <property type="match status" value="1"/>
</dbReference>
<keyword evidence="8 11" id="KW-1015">Disulfide bond</keyword>
<dbReference type="PANTHER" id="PTHR18929">
    <property type="entry name" value="PROTEIN DISULFIDE ISOMERASE"/>
    <property type="match status" value="1"/>
</dbReference>
<dbReference type="CDD" id="cd03073">
    <property type="entry name" value="PDI_b'_ERp72_ERp57"/>
    <property type="match status" value="1"/>
</dbReference>
<evidence type="ECO:0000256" key="6">
    <source>
        <dbReference type="ARBA" id="ARBA00022737"/>
    </source>
</evidence>
<protein>
    <recommendedName>
        <fullName evidence="4 13">Protein disulfide-isomerase</fullName>
        <ecNumber evidence="4 13">5.3.4.1</ecNumber>
    </recommendedName>
</protein>